<dbReference type="Gene3D" id="3.40.190.10">
    <property type="entry name" value="Periplasmic binding protein-like II"/>
    <property type="match status" value="1"/>
</dbReference>
<dbReference type="SUPFAM" id="SSF53850">
    <property type="entry name" value="Periplasmic binding protein-like II"/>
    <property type="match status" value="1"/>
</dbReference>
<dbReference type="PROSITE" id="PS51257">
    <property type="entry name" value="PROKAR_LIPOPROTEIN"/>
    <property type="match status" value="1"/>
</dbReference>
<dbReference type="Pfam" id="PF00497">
    <property type="entry name" value="SBP_bac_3"/>
    <property type="match status" value="1"/>
</dbReference>
<dbReference type="Proteomes" id="UP001302316">
    <property type="component" value="Unassembled WGS sequence"/>
</dbReference>
<sequence>MFRLLSILLLTLALGACQTDERGADGDAVAHGGSWQSISQEGQGEIRVLYVPARGWAWRGEDEEGQLSGVTVTLMRDFVRWVGETHDVRLGIEFEEEQDWSRFYRRVVNSEEGVFGIGNVTITEERREELAFSPPYVYNVAVLITVDEVSELSEMANSDQVFSDLRGLGFAGTLHEERLERLKERSMPDLAIDLAESNDEILERVAEGGHFAWIDAYNFVRAREEGMPLRRHPVGDDPGEAFGVIMPHGSDWEALMEEYFQNAHGGLLQSDFWQQTLEDYLGSEVSALLMAAAEESKTQ</sequence>
<feature type="domain" description="Solute-binding protein family 3/N-terminal" evidence="1">
    <location>
        <begin position="62"/>
        <end position="201"/>
    </location>
</feature>
<reference evidence="2 3" key="1">
    <citation type="submission" date="2023-12" db="EMBL/GenBank/DDBJ databases">
        <title>Whole-genome sequencing of halo(alkali)philic microorganisms from hypersaline lakes.</title>
        <authorList>
            <person name="Sorokin D.Y."/>
            <person name="Merkel A.Y."/>
            <person name="Messina E."/>
            <person name="Yakimov M."/>
        </authorList>
    </citation>
    <scope>NUCLEOTIDE SEQUENCE [LARGE SCALE GENOMIC DNA]</scope>
    <source>
        <strain evidence="2 3">AB-CW1</strain>
    </source>
</reference>
<gene>
    <name evidence="2" type="ORF">VCB98_01655</name>
</gene>
<evidence type="ECO:0000313" key="3">
    <source>
        <dbReference type="Proteomes" id="UP001302316"/>
    </source>
</evidence>
<evidence type="ECO:0000259" key="1">
    <source>
        <dbReference type="Pfam" id="PF00497"/>
    </source>
</evidence>
<keyword evidence="3" id="KW-1185">Reference proteome</keyword>
<proteinExistence type="predicted"/>
<protein>
    <submittedName>
        <fullName evidence="2">Transporter substrate-binding domain-containing protein</fullName>
    </submittedName>
</protein>
<organism evidence="2 3">
    <name type="scientific">Natronospira elongata</name>
    <dbReference type="NCBI Taxonomy" id="3110268"/>
    <lineage>
        <taxon>Bacteria</taxon>
        <taxon>Pseudomonadati</taxon>
        <taxon>Pseudomonadota</taxon>
        <taxon>Gammaproteobacteria</taxon>
        <taxon>Natronospirales</taxon>
        <taxon>Natronospiraceae</taxon>
        <taxon>Natronospira</taxon>
    </lineage>
</organism>
<comment type="caution">
    <text evidence="2">The sequence shown here is derived from an EMBL/GenBank/DDBJ whole genome shotgun (WGS) entry which is preliminary data.</text>
</comment>
<dbReference type="RefSeq" id="WP_346049814.1">
    <property type="nucleotide sequence ID" value="NZ_JAYGII010000002.1"/>
</dbReference>
<name>A0AAP6MKP8_9GAMM</name>
<dbReference type="InterPro" id="IPR001638">
    <property type="entry name" value="Solute-binding_3/MltF_N"/>
</dbReference>
<dbReference type="AlphaFoldDB" id="A0AAP6MKP8"/>
<accession>A0AAP6MKP8</accession>
<evidence type="ECO:0000313" key="2">
    <source>
        <dbReference type="EMBL" id="MEA5444525.1"/>
    </source>
</evidence>
<dbReference type="EMBL" id="JAYGII010000002">
    <property type="protein sequence ID" value="MEA5444525.1"/>
    <property type="molecule type" value="Genomic_DNA"/>
</dbReference>